<evidence type="ECO:0000313" key="3">
    <source>
        <dbReference type="Proteomes" id="UP000188912"/>
    </source>
</evidence>
<reference evidence="2 3" key="1">
    <citation type="journal article" date="2010" name="Science">
        <title>Genomic comparison of the ants Camponotus floridanus and Harpegnathos saltator.</title>
        <authorList>
            <person name="Bonasio R."/>
            <person name="Zhang G."/>
            <person name="Ye C."/>
            <person name="Mutti N.S."/>
            <person name="Fang X."/>
            <person name="Qin N."/>
            <person name="Donahue G."/>
            <person name="Yang P."/>
            <person name="Li Q."/>
            <person name="Li C."/>
            <person name="Zhang P."/>
            <person name="Huang Z."/>
            <person name="Berger S.L."/>
            <person name="Reinberg D."/>
            <person name="Wang J."/>
            <person name="Liebig J."/>
        </authorList>
    </citation>
    <scope>NUCLEOTIDE SEQUENCE [LARGE SCALE GENOMIC DNA]</scope>
    <source>
        <strain evidence="2 3">Hsal</strain>
    </source>
</reference>
<dbReference type="EMBL" id="CP017315">
    <property type="protein sequence ID" value="AQS41081.1"/>
    <property type="molecule type" value="Genomic_DNA"/>
</dbReference>
<dbReference type="KEGG" id="thd:BHV28_03660"/>
<organism evidence="2 3">
    <name type="scientific">Candidatus Tokpelaia hoelldobleri</name>
    <dbReference type="NCBI Taxonomy" id="1902579"/>
    <lineage>
        <taxon>Bacteria</taxon>
        <taxon>Pseudomonadati</taxon>
        <taxon>Pseudomonadota</taxon>
        <taxon>Alphaproteobacteria</taxon>
        <taxon>Hyphomicrobiales</taxon>
        <taxon>Candidatus Tokpelaia</taxon>
    </lineage>
</organism>
<proteinExistence type="predicted"/>
<evidence type="ECO:0000313" key="2">
    <source>
        <dbReference type="EMBL" id="AQS41081.1"/>
    </source>
</evidence>
<dbReference type="AlphaFoldDB" id="A0A1U9JT89"/>
<sequence>MGRLIVFAAGAVLGWYVWRAVMRAGGKRPPRKQKTRDTLVHDPETGDYHILSGNKTGQA</sequence>
<protein>
    <submittedName>
        <fullName evidence="2">Uncharacterized protein</fullName>
    </submittedName>
</protein>
<evidence type="ECO:0000256" key="1">
    <source>
        <dbReference type="SAM" id="MobiDB-lite"/>
    </source>
</evidence>
<accession>A0A1U9JT89</accession>
<feature type="compositionally biased region" description="Basic residues" evidence="1">
    <location>
        <begin position="25"/>
        <end position="34"/>
    </location>
</feature>
<feature type="compositionally biased region" description="Basic and acidic residues" evidence="1">
    <location>
        <begin position="35"/>
        <end position="47"/>
    </location>
</feature>
<gene>
    <name evidence="2" type="ORF">BHV28_03660</name>
</gene>
<name>A0A1U9JT89_9HYPH</name>
<keyword evidence="3" id="KW-1185">Reference proteome</keyword>
<reference evidence="2 3" key="2">
    <citation type="journal article" date="2016" name="Sci. Rep.">
        <title>The genome of Rhizobiales bacteria in predatory ants reveals urease gene functions but no genes for nitrogen fixation.</title>
        <authorList>
            <person name="Neuvonen M.M."/>
            <person name="Tamarit D."/>
            <person name="Naslund K."/>
            <person name="Liebig J."/>
            <person name="Feldhaar H."/>
            <person name="Moran N.A."/>
            <person name="Guy L."/>
            <person name="Andersson S.G."/>
        </authorList>
    </citation>
    <scope>NUCLEOTIDE SEQUENCE [LARGE SCALE GENOMIC DNA]</scope>
    <source>
        <strain evidence="2 3">Hsal</strain>
    </source>
</reference>
<dbReference type="Proteomes" id="UP000188912">
    <property type="component" value="Chromosome"/>
</dbReference>
<dbReference type="STRING" id="1902579.BHV28_03660"/>
<feature type="region of interest" description="Disordered" evidence="1">
    <location>
        <begin position="25"/>
        <end position="59"/>
    </location>
</feature>